<name>A0ABV9T6S0_9BACT</name>
<evidence type="ECO:0000256" key="1">
    <source>
        <dbReference type="SAM" id="SignalP"/>
    </source>
</evidence>
<dbReference type="RefSeq" id="WP_377068018.1">
    <property type="nucleotide sequence ID" value="NZ_JBHSJJ010000017.1"/>
</dbReference>
<feature type="signal peptide" evidence="1">
    <location>
        <begin position="1"/>
        <end position="20"/>
    </location>
</feature>
<evidence type="ECO:0000313" key="2">
    <source>
        <dbReference type="EMBL" id="MFC4874303.1"/>
    </source>
</evidence>
<evidence type="ECO:0000313" key="3">
    <source>
        <dbReference type="Proteomes" id="UP001595818"/>
    </source>
</evidence>
<protein>
    <submittedName>
        <fullName evidence="2">Uncharacterized protein</fullName>
    </submittedName>
</protein>
<gene>
    <name evidence="2" type="ORF">ACFPFU_21550</name>
</gene>
<keyword evidence="1" id="KW-0732">Signal</keyword>
<accession>A0ABV9T6S0</accession>
<comment type="caution">
    <text evidence="2">The sequence shown here is derived from an EMBL/GenBank/DDBJ whole genome shotgun (WGS) entry which is preliminary data.</text>
</comment>
<feature type="chain" id="PRO_5045062848" evidence="1">
    <location>
        <begin position="21"/>
        <end position="121"/>
    </location>
</feature>
<reference evidence="3" key="1">
    <citation type="journal article" date="2019" name="Int. J. Syst. Evol. Microbiol.">
        <title>The Global Catalogue of Microorganisms (GCM) 10K type strain sequencing project: providing services to taxonomists for standard genome sequencing and annotation.</title>
        <authorList>
            <consortium name="The Broad Institute Genomics Platform"/>
            <consortium name="The Broad Institute Genome Sequencing Center for Infectious Disease"/>
            <person name="Wu L."/>
            <person name="Ma J."/>
        </authorList>
    </citation>
    <scope>NUCLEOTIDE SEQUENCE [LARGE SCALE GENOMIC DNA]</scope>
    <source>
        <strain evidence="3">CGMCC 4.7466</strain>
    </source>
</reference>
<dbReference type="Proteomes" id="UP001595818">
    <property type="component" value="Unassembled WGS sequence"/>
</dbReference>
<keyword evidence="3" id="KW-1185">Reference proteome</keyword>
<sequence>MKKLFIPAVFALAYCFPAFSQTDDAFPKSQFQIKPWNEYSLNDSTLTFRIGKPYGEKKLVLPDRADIQFKFGQKYGRSNMAPEVIDNMPCVKPQGNYPALPYEVDSTANYTLLKKDLAKVW</sequence>
<organism evidence="2 3">
    <name type="scientific">Negadavirga shengliensis</name>
    <dbReference type="NCBI Taxonomy" id="1389218"/>
    <lineage>
        <taxon>Bacteria</taxon>
        <taxon>Pseudomonadati</taxon>
        <taxon>Bacteroidota</taxon>
        <taxon>Cytophagia</taxon>
        <taxon>Cytophagales</taxon>
        <taxon>Cyclobacteriaceae</taxon>
        <taxon>Negadavirga</taxon>
    </lineage>
</organism>
<dbReference type="EMBL" id="JBHSJJ010000017">
    <property type="protein sequence ID" value="MFC4874303.1"/>
    <property type="molecule type" value="Genomic_DNA"/>
</dbReference>
<proteinExistence type="predicted"/>